<keyword evidence="6 8" id="KW-0100">Branched-chain amino acid biosynthesis</keyword>
<keyword evidence="5 8" id="KW-0028">Amino-acid biosynthesis</keyword>
<dbReference type="Gene3D" id="3.30.70.1150">
    <property type="entry name" value="ACT-like. Chain A, domain 2"/>
    <property type="match status" value="1"/>
</dbReference>
<dbReference type="Pfam" id="PF10369">
    <property type="entry name" value="ALS_ss_C"/>
    <property type="match status" value="1"/>
</dbReference>
<dbReference type="NCBIfam" id="TIGR00119">
    <property type="entry name" value="acolac_sm"/>
    <property type="match status" value="1"/>
</dbReference>
<dbReference type="Gene3D" id="3.30.70.260">
    <property type="match status" value="1"/>
</dbReference>
<dbReference type="FunFam" id="3.30.70.260:FF:000001">
    <property type="entry name" value="Acetolactate synthase, small subunit"/>
    <property type="match status" value="1"/>
</dbReference>
<comment type="caution">
    <text evidence="10">The sequence shown here is derived from an EMBL/GenBank/DDBJ whole genome shotgun (WGS) entry which is preliminary data.</text>
</comment>
<evidence type="ECO:0000256" key="6">
    <source>
        <dbReference type="ARBA" id="ARBA00023304"/>
    </source>
</evidence>
<dbReference type="PROSITE" id="PS51671">
    <property type="entry name" value="ACT"/>
    <property type="match status" value="1"/>
</dbReference>
<dbReference type="SUPFAM" id="SSF55021">
    <property type="entry name" value="ACT-like"/>
    <property type="match status" value="2"/>
</dbReference>
<organism evidence="10 11">
    <name type="scientific">Candidatus Auribacter fodinae</name>
    <dbReference type="NCBI Taxonomy" id="2093366"/>
    <lineage>
        <taxon>Bacteria</taxon>
        <taxon>Pseudomonadati</taxon>
        <taxon>Candidatus Auribacterota</taxon>
        <taxon>Candidatus Auribacteria</taxon>
        <taxon>Candidatus Auribacterales</taxon>
        <taxon>Candidatus Auribacteraceae</taxon>
        <taxon>Candidatus Auribacter</taxon>
    </lineage>
</organism>
<dbReference type="GO" id="GO:1990610">
    <property type="term" value="F:acetolactate synthase regulator activity"/>
    <property type="evidence" value="ECO:0007669"/>
    <property type="project" value="UniProtKB-UniRule"/>
</dbReference>
<comment type="function">
    <text evidence="8">Catalyzes the conversion of 2 pyruvate molecules into acetolactate in the first common step of the biosynthetic pathway of the branched-amino acids such as leucine, isoleucine, and valine.</text>
</comment>
<dbReference type="InterPro" id="IPR045865">
    <property type="entry name" value="ACT-like_dom_sf"/>
</dbReference>
<comment type="similarity">
    <text evidence="3 8">Belongs to the acetolactate synthase small subunit family.</text>
</comment>
<dbReference type="InterPro" id="IPR004789">
    <property type="entry name" value="Acetalactate_synth_ssu"/>
</dbReference>
<dbReference type="UniPathway" id="UPA00047">
    <property type="reaction ID" value="UER00055"/>
</dbReference>
<comment type="pathway">
    <text evidence="2 8">Amino-acid biosynthesis; L-valine biosynthesis; L-valine from pyruvate: step 1/4.</text>
</comment>
<proteinExistence type="inferred from homology"/>
<evidence type="ECO:0000256" key="7">
    <source>
        <dbReference type="ARBA" id="ARBA00048670"/>
    </source>
</evidence>
<dbReference type="Proteomes" id="UP000266426">
    <property type="component" value="Unassembled WGS sequence"/>
</dbReference>
<dbReference type="GO" id="GO:0005829">
    <property type="term" value="C:cytosol"/>
    <property type="evidence" value="ECO:0007669"/>
    <property type="project" value="TreeGrafter"/>
</dbReference>
<keyword evidence="8 10" id="KW-0808">Transferase</keyword>
<evidence type="ECO:0000256" key="1">
    <source>
        <dbReference type="ARBA" id="ARBA00004974"/>
    </source>
</evidence>
<dbReference type="InterPro" id="IPR039557">
    <property type="entry name" value="AHAS_ACT"/>
</dbReference>
<feature type="domain" description="ACT" evidence="9">
    <location>
        <begin position="4"/>
        <end position="78"/>
    </location>
</feature>
<comment type="catalytic activity">
    <reaction evidence="7 8">
        <text>2 pyruvate + H(+) = (2S)-2-acetolactate + CO2</text>
        <dbReference type="Rhea" id="RHEA:25249"/>
        <dbReference type="ChEBI" id="CHEBI:15361"/>
        <dbReference type="ChEBI" id="CHEBI:15378"/>
        <dbReference type="ChEBI" id="CHEBI:16526"/>
        <dbReference type="ChEBI" id="CHEBI:58476"/>
        <dbReference type="EC" id="2.2.1.6"/>
    </reaction>
</comment>
<dbReference type="CDD" id="cd04878">
    <property type="entry name" value="ACT_AHAS"/>
    <property type="match status" value="1"/>
</dbReference>
<comment type="pathway">
    <text evidence="1 8">Amino-acid biosynthesis; L-isoleucine biosynthesis; L-isoleucine from 2-oxobutanoate: step 1/4.</text>
</comment>
<evidence type="ECO:0000313" key="11">
    <source>
        <dbReference type="Proteomes" id="UP000266426"/>
    </source>
</evidence>
<dbReference type="UniPathway" id="UPA00049">
    <property type="reaction ID" value="UER00059"/>
</dbReference>
<dbReference type="Pfam" id="PF22629">
    <property type="entry name" value="ACT_AHAS_ss"/>
    <property type="match status" value="1"/>
</dbReference>
<dbReference type="InterPro" id="IPR002912">
    <property type="entry name" value="ACT_dom"/>
</dbReference>
<evidence type="ECO:0000256" key="3">
    <source>
        <dbReference type="ARBA" id="ARBA00006341"/>
    </source>
</evidence>
<dbReference type="AlphaFoldDB" id="A0A3A4R4K5"/>
<comment type="subunit">
    <text evidence="4 8">Dimer of large and small chains.</text>
</comment>
<sequence>MQHTLSVLVENKSGVLARVAGLFSGRGFNIQSLTVCQTEDEAMSRMTIVVNGDDAVLEQVSKQLNKLIDVIKVHDLHPNTFVETQLILVNVNCSSKERSEILQIVDIFNGKIVDVTSKSIIFEATGSGEKIESLVNLLSPFGIREMARTGSVALHKGLQ</sequence>
<protein>
    <recommendedName>
        <fullName evidence="8">Acetolactate synthase small subunit</fullName>
        <shortName evidence="8">AHAS</shortName>
        <shortName evidence="8">ALS</shortName>
        <ecNumber evidence="8">2.2.1.6</ecNumber>
    </recommendedName>
    <alternativeName>
        <fullName evidence="8">Acetohydroxy-acid synthase small subunit</fullName>
    </alternativeName>
</protein>
<dbReference type="InterPro" id="IPR027271">
    <property type="entry name" value="Acetolactate_synth/TF_NikR_C"/>
</dbReference>
<gene>
    <name evidence="10" type="primary">ilvN</name>
    <name evidence="10" type="ORF">C4541_05090</name>
</gene>
<dbReference type="InterPro" id="IPR054480">
    <property type="entry name" value="AHAS_small-like_ACT"/>
</dbReference>
<dbReference type="PANTHER" id="PTHR30239">
    <property type="entry name" value="ACETOLACTATE SYNTHASE SMALL SUBUNIT"/>
    <property type="match status" value="1"/>
</dbReference>
<dbReference type="EC" id="2.2.1.6" evidence="8"/>
<evidence type="ECO:0000256" key="2">
    <source>
        <dbReference type="ARBA" id="ARBA00005025"/>
    </source>
</evidence>
<evidence type="ECO:0000259" key="9">
    <source>
        <dbReference type="PROSITE" id="PS51671"/>
    </source>
</evidence>
<dbReference type="InterPro" id="IPR019455">
    <property type="entry name" value="Acetolactate_synth_ssu_C"/>
</dbReference>
<name>A0A3A4R4K5_9BACT</name>
<evidence type="ECO:0000313" key="10">
    <source>
        <dbReference type="EMBL" id="RJP59909.1"/>
    </source>
</evidence>
<dbReference type="GO" id="GO:0009099">
    <property type="term" value="P:L-valine biosynthetic process"/>
    <property type="evidence" value="ECO:0007669"/>
    <property type="project" value="UniProtKB-UniRule"/>
</dbReference>
<dbReference type="FunFam" id="3.30.70.1150:FF:000001">
    <property type="entry name" value="Acetolactate synthase small subunit"/>
    <property type="match status" value="1"/>
</dbReference>
<dbReference type="PANTHER" id="PTHR30239:SF0">
    <property type="entry name" value="ACETOLACTATE SYNTHASE SMALL SUBUNIT 1, CHLOROPLASTIC"/>
    <property type="match status" value="1"/>
</dbReference>
<dbReference type="GO" id="GO:0009097">
    <property type="term" value="P:isoleucine biosynthetic process"/>
    <property type="evidence" value="ECO:0007669"/>
    <property type="project" value="UniProtKB-UniRule"/>
</dbReference>
<dbReference type="GO" id="GO:0003984">
    <property type="term" value="F:acetolactate synthase activity"/>
    <property type="evidence" value="ECO:0007669"/>
    <property type="project" value="UniProtKB-UniRule"/>
</dbReference>
<accession>A0A3A4R4K5</accession>
<evidence type="ECO:0000256" key="8">
    <source>
        <dbReference type="RuleBase" id="RU368092"/>
    </source>
</evidence>
<evidence type="ECO:0000256" key="5">
    <source>
        <dbReference type="ARBA" id="ARBA00022605"/>
    </source>
</evidence>
<evidence type="ECO:0000256" key="4">
    <source>
        <dbReference type="ARBA" id="ARBA00011744"/>
    </source>
</evidence>
<dbReference type="NCBIfam" id="NF008864">
    <property type="entry name" value="PRK11895.1"/>
    <property type="match status" value="1"/>
</dbReference>
<reference evidence="10 11" key="1">
    <citation type="journal article" date="2017" name="ISME J.">
        <title>Energy and carbon metabolisms in a deep terrestrial subsurface fluid microbial community.</title>
        <authorList>
            <person name="Momper L."/>
            <person name="Jungbluth S.P."/>
            <person name="Lee M.D."/>
            <person name="Amend J.P."/>
        </authorList>
    </citation>
    <scope>NUCLEOTIDE SEQUENCE [LARGE SCALE GENOMIC DNA]</scope>
    <source>
        <strain evidence="10">SURF_26</strain>
    </source>
</reference>
<dbReference type="EMBL" id="QZJZ01000039">
    <property type="protein sequence ID" value="RJP59909.1"/>
    <property type="molecule type" value="Genomic_DNA"/>
</dbReference>